<dbReference type="RefSeq" id="WP_060910249.1">
    <property type="nucleotide sequence ID" value="NZ_JAFCKD010000028.1"/>
</dbReference>
<sequence length="245" mass="28019">MQSSARAIISAVGRGAELLTDVDYHLADTVAEKEKIYNLRYRAYLREGAVKESADARVTDQYDELPNAWTFGVYLHGELCSSVRISVLTSEWRQSTSADVFPEILLPRLDRGEVMIDPTRFVADPDQVKRVPELPYLTTRLAYMACEHFNADLGLAIVRPEHQAFYRRVFLHETIAEPRLVPGLTKPFGLMAADFPTFRKKVFERYPIMRSTAFERRMLFGRSAQRQAPQQPLRVPLTPDSRRAA</sequence>
<dbReference type="AlphaFoldDB" id="A0A0E4FUW6"/>
<dbReference type="Gene3D" id="3.40.630.30">
    <property type="match status" value="1"/>
</dbReference>
<proteinExistence type="predicted"/>
<gene>
    <name evidence="3" type="ORF">NK6_5094</name>
</gene>
<feature type="domain" description="N-acyl amino acid synthase FeeM catalytic core" evidence="2">
    <location>
        <begin position="36"/>
        <end position="194"/>
    </location>
</feature>
<dbReference type="SUPFAM" id="SSF55729">
    <property type="entry name" value="Acyl-CoA N-acyltransferases (Nat)"/>
    <property type="match status" value="1"/>
</dbReference>
<dbReference type="Pfam" id="PF21926">
    <property type="entry name" value="FeeM"/>
    <property type="match status" value="1"/>
</dbReference>
<evidence type="ECO:0000256" key="1">
    <source>
        <dbReference type="SAM" id="MobiDB-lite"/>
    </source>
</evidence>
<dbReference type="InterPro" id="IPR016181">
    <property type="entry name" value="Acyl_CoA_acyltransferase"/>
</dbReference>
<organism evidence="3 4">
    <name type="scientific">Bradyrhizobium diazoefficiens</name>
    <dbReference type="NCBI Taxonomy" id="1355477"/>
    <lineage>
        <taxon>Bacteria</taxon>
        <taxon>Pseudomonadati</taxon>
        <taxon>Pseudomonadota</taxon>
        <taxon>Alphaproteobacteria</taxon>
        <taxon>Hyphomicrobiales</taxon>
        <taxon>Nitrobacteraceae</taxon>
        <taxon>Bradyrhizobium</taxon>
    </lineage>
</organism>
<accession>A0A0E4FUW6</accession>
<dbReference type="InterPro" id="IPR054597">
    <property type="entry name" value="FeeM_cat"/>
</dbReference>
<evidence type="ECO:0000259" key="2">
    <source>
        <dbReference type="Pfam" id="PF21926"/>
    </source>
</evidence>
<dbReference type="Proteomes" id="UP000063308">
    <property type="component" value="Chromosome"/>
</dbReference>
<evidence type="ECO:0000313" key="4">
    <source>
        <dbReference type="Proteomes" id="UP000063308"/>
    </source>
</evidence>
<name>A0A0E4FUW6_9BRAD</name>
<reference evidence="3 4" key="1">
    <citation type="submission" date="2014-11" db="EMBL/GenBank/DDBJ databases">
        <title>Symbiosis island explosion on the genome of extra-slow-growing strains of soybean bradyrhizobia with massive insertion sequences.</title>
        <authorList>
            <person name="Iida T."/>
            <person name="Minamisawa K."/>
        </authorList>
    </citation>
    <scope>NUCLEOTIDE SEQUENCE [LARGE SCALE GENOMIC DNA]</scope>
    <source>
        <strain evidence="3 4">NK6</strain>
    </source>
</reference>
<evidence type="ECO:0000313" key="3">
    <source>
        <dbReference type="EMBL" id="BAR58253.1"/>
    </source>
</evidence>
<dbReference type="EMBL" id="AP014685">
    <property type="protein sequence ID" value="BAR58253.1"/>
    <property type="molecule type" value="Genomic_DNA"/>
</dbReference>
<feature type="region of interest" description="Disordered" evidence="1">
    <location>
        <begin position="223"/>
        <end position="245"/>
    </location>
</feature>
<protein>
    <recommendedName>
        <fullName evidence="2">N-acyl amino acid synthase FeeM catalytic core domain-containing protein</fullName>
    </recommendedName>
</protein>